<comment type="caution">
    <text evidence="1">The sequence shown here is derived from an EMBL/GenBank/DDBJ whole genome shotgun (WGS) entry which is preliminary data.</text>
</comment>
<dbReference type="AlphaFoldDB" id="A0A2V4MYR5"/>
<accession>A0A2V4MYR5</accession>
<protein>
    <submittedName>
        <fullName evidence="1">Uncharacterized protein</fullName>
    </submittedName>
</protein>
<proteinExistence type="predicted"/>
<dbReference type="OrthoDB" id="8421690at2"/>
<gene>
    <name evidence="1" type="ORF">C7C46_28650</name>
</gene>
<dbReference type="RefSeq" id="WP_110672839.1">
    <property type="nucleotide sequence ID" value="NZ_PYBW01000132.1"/>
</dbReference>
<name>A0A2V4MYR5_9ACTN</name>
<dbReference type="Proteomes" id="UP000248039">
    <property type="component" value="Unassembled WGS sequence"/>
</dbReference>
<evidence type="ECO:0000313" key="2">
    <source>
        <dbReference type="Proteomes" id="UP000248039"/>
    </source>
</evidence>
<evidence type="ECO:0000313" key="1">
    <source>
        <dbReference type="EMBL" id="PYC69079.1"/>
    </source>
</evidence>
<dbReference type="EMBL" id="PYBW01000132">
    <property type="protein sequence ID" value="PYC69079.1"/>
    <property type="molecule type" value="Genomic_DNA"/>
</dbReference>
<sequence length="135" mass="14967">MKLALVRPETSTVPAGGVGLDTWQRWLEDAIDRDWRPTEWDAEALLFTGDPDNPRTRAYVCRTVSCSTVVHTRSFCTKCMEKFKASGLSAEVFAAQYDRRAVVTKAGQAPSRCRVERGDAHCGYPSSAKGICVEH</sequence>
<keyword evidence="2" id="KW-1185">Reference proteome</keyword>
<reference evidence="1 2" key="1">
    <citation type="submission" date="2018-03" db="EMBL/GenBank/DDBJ databases">
        <title>Bioinformatic expansion and discovery of thiopeptide antibiotics.</title>
        <authorList>
            <person name="Schwalen C.J."/>
            <person name="Hudson G.A."/>
            <person name="Mitchell D.A."/>
        </authorList>
    </citation>
    <scope>NUCLEOTIDE SEQUENCE [LARGE SCALE GENOMIC DNA]</scope>
    <source>
        <strain evidence="1 2">ATCC 21389</strain>
    </source>
</reference>
<organism evidence="1 2">
    <name type="scientific">Streptomyces tateyamensis</name>
    <dbReference type="NCBI Taxonomy" id="565073"/>
    <lineage>
        <taxon>Bacteria</taxon>
        <taxon>Bacillati</taxon>
        <taxon>Actinomycetota</taxon>
        <taxon>Actinomycetes</taxon>
        <taxon>Kitasatosporales</taxon>
        <taxon>Streptomycetaceae</taxon>
        <taxon>Streptomyces</taxon>
    </lineage>
</organism>